<keyword evidence="4" id="KW-1185">Reference proteome</keyword>
<organism evidence="3 4">
    <name type="scientific">Streptomyces qinzhouensis</name>
    <dbReference type="NCBI Taxonomy" id="2599401"/>
    <lineage>
        <taxon>Bacteria</taxon>
        <taxon>Bacillati</taxon>
        <taxon>Actinomycetota</taxon>
        <taxon>Actinomycetes</taxon>
        <taxon>Kitasatosporales</taxon>
        <taxon>Streptomycetaceae</taxon>
        <taxon>Streptomyces</taxon>
    </lineage>
</organism>
<keyword evidence="1" id="KW-0732">Signal</keyword>
<dbReference type="InterPro" id="IPR013517">
    <property type="entry name" value="FG-GAP"/>
</dbReference>
<dbReference type="SUPFAM" id="SSF69318">
    <property type="entry name" value="Integrin alpha N-terminal domain"/>
    <property type="match status" value="2"/>
</dbReference>
<dbReference type="EMBL" id="CP042266">
    <property type="protein sequence ID" value="QDY76758.1"/>
    <property type="molecule type" value="Genomic_DNA"/>
</dbReference>
<sequence>MLRNWLALVGLLVEDAEVRCGSDGSATREGIALFKGSALSIRIRKRRRGAAKAARRAPSAVTGGRDGAVRGGVLWATVAALLLTAPPTAAAAGLSAGAPAAPSAYGMSGESSKSSAQSPASAAAAATEKAKATGQPVPIPLLTTETSTFTATPQGTYEQTQSLFPERVRRNGTWVPVDSRLVTAADGTVTPAAVPSGLAFSAGGASPLATMTSRGQRLALGWPGTLPAPQLAGSTATYREVLPGVDLTVVANDIGGFSEVLVVKTAAAAANPKVRQVALGLSSTDLGVSVDEGGGIDVKDRWGGVVFRAPAPVMWDSSTAPAPPVARSTKAVSGETASGTAGAELPDASSVHGPGEAAQIAKVAVTARDDALVLTPDATLLDAQNVTYPVYVDPTFNPAAWSNGKPSYVTVQEGCPSVKNWNRTDDSYNTPGVGRNRWSGCVGRERTYFQFPVDARIRDSATSDVHVIKATLKTTSVYSASCGISGTVNVHLTSAVSANTTWNNAPGMGTHQDGVSVPQACTAQPASGFNVTNAFQQASTGKWSQLALALIAADESSDSNTFKRFAKNPTVVVEYNTTPRVTAARTSPATSCAGGGRIGRTTIDLIADISDLDAGAPITAQFTIRTAAGSIPRTATDVALSQYDYNPTGTVTQKGTFIWANIPALASGSYRWTARAYDGRNSSVSTVCSFTVDSSAPTEPLISSVDFPQELPPGDLGPAPRTPGEFVFTPPPGVTDIVRYAYNWGTPPPTVNPPLTVPANGGTTPTQVTLTPVGAGSNTLYVSAIDSSGNISTPGEYTFKTAALTEPDVPGDFTGDRKADLITVDGNGQARLYPGTGTGQLGRPVTLTQGKALDKALIATGDFDSDKAQDLLARSSDGILRYYEGKGVAQPFNEDPNGLQQVSEPIGWQYTWADVTQLAAVPADNGDGKPDDIYAVTASGELWFMKSIVTGAYEPAEPLASGWTNKRLLGGGLVDGRQSLWVRDNATGELARYTGTTDAKPGSPASVKSVAATTGWTDATRQTVVSAGDVTGDGFPDLWSIDKDSFRSIRFHAGTAAGGFATAQMIRSFRPKNDFNGDGHSDLVAVTHTNVLRLYPGNDSGTIATTSSVMWPEETWNSPRPLISGDFNEDGFSDLISLWSSGPAHFYPGTGTGAVDKNKEVIPAAEAATMNHAAAGDFNGDGKHDLVAVHADGSLKFHQGLGDATFKPAASAWPTATWGGTKHLTAADYDGDGDVDLLRIAGDDKLYRYDGNGSGGFVSPGVVIGTGNWSFATDLVAGDYNRDGAADFVVELAEGGLRLYGGRGTGFPSDLTVSLWPNTAFDMRHLV</sequence>
<evidence type="ECO:0000256" key="2">
    <source>
        <dbReference type="SAM" id="MobiDB-lite"/>
    </source>
</evidence>
<feature type="compositionally biased region" description="Low complexity" evidence="2">
    <location>
        <begin position="101"/>
        <end position="135"/>
    </location>
</feature>
<gene>
    <name evidence="3" type="ORF">FQU76_09670</name>
</gene>
<evidence type="ECO:0000313" key="3">
    <source>
        <dbReference type="EMBL" id="QDY76758.1"/>
    </source>
</evidence>
<dbReference type="Proteomes" id="UP000320580">
    <property type="component" value="Chromosome"/>
</dbReference>
<dbReference type="InterPro" id="IPR028994">
    <property type="entry name" value="Integrin_alpha_N"/>
</dbReference>
<evidence type="ECO:0000313" key="4">
    <source>
        <dbReference type="Proteomes" id="UP000320580"/>
    </source>
</evidence>
<dbReference type="PANTHER" id="PTHR46580">
    <property type="entry name" value="SENSOR KINASE-RELATED"/>
    <property type="match status" value="1"/>
</dbReference>
<protein>
    <submittedName>
        <fullName evidence="3">VCBS repeat-containing protein</fullName>
    </submittedName>
</protein>
<proteinExistence type="predicted"/>
<dbReference type="Pfam" id="PF13517">
    <property type="entry name" value="FG-GAP_3"/>
    <property type="match status" value="3"/>
</dbReference>
<dbReference type="OrthoDB" id="4332189at2"/>
<dbReference type="Gene3D" id="2.130.10.130">
    <property type="entry name" value="Integrin alpha, N-terminal"/>
    <property type="match status" value="1"/>
</dbReference>
<feature type="region of interest" description="Disordered" evidence="2">
    <location>
        <begin position="318"/>
        <end position="353"/>
    </location>
</feature>
<dbReference type="KEGG" id="sqz:FQU76_09670"/>
<evidence type="ECO:0000256" key="1">
    <source>
        <dbReference type="ARBA" id="ARBA00022729"/>
    </source>
</evidence>
<reference evidence="3 4" key="1">
    <citation type="submission" date="2019-07" db="EMBL/GenBank/DDBJ databases">
        <authorList>
            <person name="Zhu P."/>
        </authorList>
    </citation>
    <scope>NUCLEOTIDE SEQUENCE [LARGE SCALE GENOMIC DNA]</scope>
    <source>
        <strain evidence="3 4">SSL-25</strain>
    </source>
</reference>
<name>A0A5B8IE68_9ACTN</name>
<accession>A0A5B8IE68</accession>
<feature type="region of interest" description="Disordered" evidence="2">
    <location>
        <begin position="101"/>
        <end position="139"/>
    </location>
</feature>